<dbReference type="InterPro" id="IPR045078">
    <property type="entry name" value="TST/MPST-like"/>
</dbReference>
<protein>
    <submittedName>
        <fullName evidence="4">Sulfurtransferase</fullName>
        <ecNumber evidence="4">2.8.1.-</ecNumber>
    </submittedName>
</protein>
<comment type="caution">
    <text evidence="4">The sequence shown here is derived from an EMBL/GenBank/DDBJ whole genome shotgun (WGS) entry which is preliminary data.</text>
</comment>
<feature type="domain" description="Rhodanese" evidence="3">
    <location>
        <begin position="35"/>
        <end position="146"/>
    </location>
</feature>
<keyword evidence="1 4" id="KW-0808">Transferase</keyword>
<name>A0ABV8P3S5_9BURK</name>
<proteinExistence type="predicted"/>
<sequence>MTSRTENAMNLPPLISVAELARQLAGPQSDMLVCDCRFELAKPQAGRQSYEHGHIPGAHYMDLNTDLSDLGAPDQGRHPLPDRETFARTMRGIGANDSTLIVAYDAGDGMFAARLWWLLRWIGHGKVQVLDGGLQAWRAGGHGTSANPPPARPQGRLQAKPPLTTVVSHEQVLENIGSKARLVIDARSPDRYRGENETIDPVGGHIPGAHNRHFKDNLTADGLFKEPKQLVAEFSALMQGRAADEVVSQCGSGVTACHNLLAMEVAGIAGAALYPGSWSQWCRKPGMPVATGTD</sequence>
<dbReference type="GO" id="GO:0016740">
    <property type="term" value="F:transferase activity"/>
    <property type="evidence" value="ECO:0007669"/>
    <property type="project" value="UniProtKB-KW"/>
</dbReference>
<dbReference type="Gene3D" id="3.40.250.10">
    <property type="entry name" value="Rhodanese-like domain"/>
    <property type="match status" value="2"/>
</dbReference>
<organism evidence="4 5">
    <name type="scientific">Candidimonas humi</name>
    <dbReference type="NCBI Taxonomy" id="683355"/>
    <lineage>
        <taxon>Bacteria</taxon>
        <taxon>Pseudomonadati</taxon>
        <taxon>Pseudomonadota</taxon>
        <taxon>Betaproteobacteria</taxon>
        <taxon>Burkholderiales</taxon>
        <taxon>Alcaligenaceae</taxon>
        <taxon>Candidimonas</taxon>
    </lineage>
</organism>
<feature type="domain" description="Rhodanese" evidence="3">
    <location>
        <begin position="177"/>
        <end position="290"/>
    </location>
</feature>
<keyword evidence="2" id="KW-0677">Repeat</keyword>
<dbReference type="RefSeq" id="WP_246600834.1">
    <property type="nucleotide sequence ID" value="NZ_JAHTBN010000011.1"/>
</dbReference>
<keyword evidence="5" id="KW-1185">Reference proteome</keyword>
<dbReference type="EC" id="2.8.1.-" evidence="4"/>
<dbReference type="SMART" id="SM00450">
    <property type="entry name" value="RHOD"/>
    <property type="match status" value="2"/>
</dbReference>
<dbReference type="EMBL" id="JBHSBV010000006">
    <property type="protein sequence ID" value="MFC4202734.1"/>
    <property type="molecule type" value="Genomic_DNA"/>
</dbReference>
<dbReference type="PANTHER" id="PTHR11364:SF27">
    <property type="entry name" value="SULFURTRANSFERASE"/>
    <property type="match status" value="1"/>
</dbReference>
<dbReference type="InterPro" id="IPR001763">
    <property type="entry name" value="Rhodanese-like_dom"/>
</dbReference>
<dbReference type="PANTHER" id="PTHR11364">
    <property type="entry name" value="THIOSULFATE SULFERTANSFERASE"/>
    <property type="match status" value="1"/>
</dbReference>
<dbReference type="CDD" id="cd01448">
    <property type="entry name" value="TST_Repeat_1"/>
    <property type="match status" value="1"/>
</dbReference>
<evidence type="ECO:0000313" key="4">
    <source>
        <dbReference type="EMBL" id="MFC4202734.1"/>
    </source>
</evidence>
<evidence type="ECO:0000313" key="5">
    <source>
        <dbReference type="Proteomes" id="UP001595848"/>
    </source>
</evidence>
<dbReference type="Pfam" id="PF00581">
    <property type="entry name" value="Rhodanese"/>
    <property type="match status" value="2"/>
</dbReference>
<gene>
    <name evidence="4" type="ORF">ACFOY1_17415</name>
</gene>
<dbReference type="PROSITE" id="PS50206">
    <property type="entry name" value="RHODANESE_3"/>
    <property type="match status" value="2"/>
</dbReference>
<evidence type="ECO:0000259" key="3">
    <source>
        <dbReference type="PROSITE" id="PS50206"/>
    </source>
</evidence>
<dbReference type="InterPro" id="IPR036873">
    <property type="entry name" value="Rhodanese-like_dom_sf"/>
</dbReference>
<dbReference type="SUPFAM" id="SSF52821">
    <property type="entry name" value="Rhodanese/Cell cycle control phosphatase"/>
    <property type="match status" value="2"/>
</dbReference>
<evidence type="ECO:0000256" key="1">
    <source>
        <dbReference type="ARBA" id="ARBA00022679"/>
    </source>
</evidence>
<reference evidence="5" key="1">
    <citation type="journal article" date="2019" name="Int. J. Syst. Evol. Microbiol.">
        <title>The Global Catalogue of Microorganisms (GCM) 10K type strain sequencing project: providing services to taxonomists for standard genome sequencing and annotation.</title>
        <authorList>
            <consortium name="The Broad Institute Genomics Platform"/>
            <consortium name="The Broad Institute Genome Sequencing Center for Infectious Disease"/>
            <person name="Wu L."/>
            <person name="Ma J."/>
        </authorList>
    </citation>
    <scope>NUCLEOTIDE SEQUENCE [LARGE SCALE GENOMIC DNA]</scope>
    <source>
        <strain evidence="5">LMG 24813</strain>
    </source>
</reference>
<dbReference type="Proteomes" id="UP001595848">
    <property type="component" value="Unassembled WGS sequence"/>
</dbReference>
<evidence type="ECO:0000256" key="2">
    <source>
        <dbReference type="ARBA" id="ARBA00022737"/>
    </source>
</evidence>
<dbReference type="CDD" id="cd01449">
    <property type="entry name" value="TST_Repeat_2"/>
    <property type="match status" value="1"/>
</dbReference>
<accession>A0ABV8P3S5</accession>